<dbReference type="Gene3D" id="3.20.140.10">
    <property type="entry name" value="nicotinate phosphoribosyltransferase"/>
    <property type="match status" value="1"/>
</dbReference>
<dbReference type="GO" id="GO:0005829">
    <property type="term" value="C:cytosol"/>
    <property type="evidence" value="ECO:0007669"/>
    <property type="project" value="TreeGrafter"/>
</dbReference>
<dbReference type="EMBL" id="UINC01170250">
    <property type="protein sequence ID" value="SVD74200.1"/>
    <property type="molecule type" value="Genomic_DNA"/>
</dbReference>
<dbReference type="GO" id="GO:0004516">
    <property type="term" value="F:nicotinate phosphoribosyltransferase activity"/>
    <property type="evidence" value="ECO:0007669"/>
    <property type="project" value="InterPro"/>
</dbReference>
<evidence type="ECO:0000313" key="5">
    <source>
        <dbReference type="EMBL" id="SVD74200.1"/>
    </source>
</evidence>
<name>A0A382XTN4_9ZZZZ</name>
<evidence type="ECO:0000256" key="3">
    <source>
        <dbReference type="ARBA" id="ARBA00022642"/>
    </source>
</evidence>
<gene>
    <name evidence="5" type="ORF">METZ01_LOCUS427054</name>
</gene>
<proteinExistence type="inferred from homology"/>
<dbReference type="InterPro" id="IPR040727">
    <property type="entry name" value="NAPRTase_N"/>
</dbReference>
<comment type="pathway">
    <text evidence="1">Cofactor biosynthesis; NAD(+) biosynthesis.</text>
</comment>
<dbReference type="PANTHER" id="PTHR11098:SF1">
    <property type="entry name" value="NICOTINATE PHOSPHORIBOSYLTRANSFERASE"/>
    <property type="match status" value="1"/>
</dbReference>
<dbReference type="Pfam" id="PF17767">
    <property type="entry name" value="NAPRTase_N"/>
    <property type="match status" value="1"/>
</dbReference>
<organism evidence="5">
    <name type="scientific">marine metagenome</name>
    <dbReference type="NCBI Taxonomy" id="408172"/>
    <lineage>
        <taxon>unclassified sequences</taxon>
        <taxon>metagenomes</taxon>
        <taxon>ecological metagenomes</taxon>
    </lineage>
</organism>
<dbReference type="UniPathway" id="UPA00253"/>
<dbReference type="PANTHER" id="PTHR11098">
    <property type="entry name" value="NICOTINATE PHOSPHORIBOSYLTRANSFERASE"/>
    <property type="match status" value="1"/>
</dbReference>
<evidence type="ECO:0000256" key="1">
    <source>
        <dbReference type="ARBA" id="ARBA00004790"/>
    </source>
</evidence>
<reference evidence="5" key="1">
    <citation type="submission" date="2018-05" db="EMBL/GenBank/DDBJ databases">
        <authorList>
            <person name="Lanie J.A."/>
            <person name="Ng W.-L."/>
            <person name="Kazmierczak K.M."/>
            <person name="Andrzejewski T.M."/>
            <person name="Davidsen T.M."/>
            <person name="Wayne K.J."/>
            <person name="Tettelin H."/>
            <person name="Glass J.I."/>
            <person name="Rusch D."/>
            <person name="Podicherti R."/>
            <person name="Tsui H.-C.T."/>
            <person name="Winkler M.E."/>
        </authorList>
    </citation>
    <scope>NUCLEOTIDE SEQUENCE</scope>
</reference>
<keyword evidence="3" id="KW-0662">Pyridine nucleotide biosynthesis</keyword>
<evidence type="ECO:0000259" key="4">
    <source>
        <dbReference type="Pfam" id="PF17767"/>
    </source>
</evidence>
<dbReference type="InterPro" id="IPR007229">
    <property type="entry name" value="Nic_PRibTrfase-Fam"/>
</dbReference>
<feature type="domain" description="Nicotinate phosphoribosyltransferase N-terminal" evidence="4">
    <location>
        <begin position="1"/>
        <end position="115"/>
    </location>
</feature>
<dbReference type="GO" id="GO:0034355">
    <property type="term" value="P:NAD+ biosynthetic process via the salvage pathway"/>
    <property type="evidence" value="ECO:0007669"/>
    <property type="project" value="TreeGrafter"/>
</dbReference>
<dbReference type="SUPFAM" id="SSF54675">
    <property type="entry name" value="Nicotinate/Quinolinate PRTase N-terminal domain-like"/>
    <property type="match status" value="1"/>
</dbReference>
<dbReference type="AlphaFoldDB" id="A0A382XTN4"/>
<feature type="non-terminal residue" evidence="5">
    <location>
        <position position="144"/>
    </location>
</feature>
<evidence type="ECO:0000256" key="2">
    <source>
        <dbReference type="ARBA" id="ARBA00010897"/>
    </source>
</evidence>
<sequence length="144" mass="16228">MAQAYWQSRATRDATFSLHFRKFPCNRSYYVFVGLEDVLDYLEAFSFSDADIEALKYLGPFDDGFLQYLSGLSFSGEVRSMPEGTLFFENEPVLEVAGPVIECQLVETFIVNQINLQSMMATKAARTVHAAAGRQVLDFAARRS</sequence>
<accession>A0A382XTN4</accession>
<protein>
    <recommendedName>
        <fullName evidence="4">Nicotinate phosphoribosyltransferase N-terminal domain-containing protein</fullName>
    </recommendedName>
</protein>
<comment type="similarity">
    <text evidence="2">Belongs to the NAPRTase family.</text>
</comment>